<gene>
    <name evidence="2" type="ORF">CPT03_12070</name>
</gene>
<name>A0A2D1U6C8_9SPHI</name>
<evidence type="ECO:0000313" key="2">
    <source>
        <dbReference type="EMBL" id="ATP57153.1"/>
    </source>
</evidence>
<accession>A0A2D1U6C8</accession>
<dbReference type="AlphaFoldDB" id="A0A2D1U6C8"/>
<evidence type="ECO:0000313" key="3">
    <source>
        <dbReference type="Proteomes" id="UP000223749"/>
    </source>
</evidence>
<reference evidence="2 3" key="1">
    <citation type="submission" date="2017-10" db="EMBL/GenBank/DDBJ databases">
        <title>Whole genome of Pedobacter ginsengisoli T01R-27 isolated from tomato rhizosphere.</title>
        <authorList>
            <person name="Weon H.-Y."/>
            <person name="Lee S.A."/>
            <person name="Sang M.K."/>
            <person name="Song J."/>
        </authorList>
    </citation>
    <scope>NUCLEOTIDE SEQUENCE [LARGE SCALE GENOMIC DNA]</scope>
    <source>
        <strain evidence="2 3">T01R-27</strain>
    </source>
</reference>
<sequence length="418" mass="44312">MKKLNVYLMGMLCAISILACKKDKVKVVEEENPEVVALVRPKGVSTGAAVTRRIGPAGGVIASSECGLSINIPAGALKAETTIGIEPITRTNIAGAGKSFRLSPHDVQFEKPVSLTYAFSVETDSIAMMETFGFSYQLASGAWKYVGASSYDLQGKTVTFKTTHFSDWSMMNRVSLSPLHASLEPGDKQEIKALIYTQSKYEDLLVPLTGDGGVEPGYPVGTPVPLPAKYIKSWDLTGPGNIISSNGNKITYQAPATVNGSANATVSLNLNAPVTGTFMLLSNIEILGDGWAELNVSNGRFPVTPAVKSGQRFLLSNPGAEGGGEFLLTWNGGVGTYAYDLTATGNKFHFLIGHGGYTSAYVDQLLGDLVPSGGSINITKMDNKWVEGNFTVPNAGIGPLLINTASITGRFKARVYIP</sequence>
<dbReference type="RefSeq" id="WP_099439081.1">
    <property type="nucleotide sequence ID" value="NZ_CP024091.1"/>
</dbReference>
<protein>
    <recommendedName>
        <fullName evidence="1">ZU5 domain-containing protein</fullName>
    </recommendedName>
</protein>
<proteinExistence type="predicted"/>
<dbReference type="InterPro" id="IPR000906">
    <property type="entry name" value="ZU5_dom"/>
</dbReference>
<dbReference type="OrthoDB" id="770607at2"/>
<keyword evidence="3" id="KW-1185">Reference proteome</keyword>
<dbReference type="EMBL" id="CP024091">
    <property type="protein sequence ID" value="ATP57153.1"/>
    <property type="molecule type" value="Genomic_DNA"/>
</dbReference>
<dbReference type="Gene3D" id="2.60.220.30">
    <property type="match status" value="1"/>
</dbReference>
<dbReference type="PROSITE" id="PS51145">
    <property type="entry name" value="ZU5"/>
    <property type="match status" value="1"/>
</dbReference>
<dbReference type="PROSITE" id="PS51257">
    <property type="entry name" value="PROKAR_LIPOPROTEIN"/>
    <property type="match status" value="1"/>
</dbReference>
<organism evidence="2 3">
    <name type="scientific">Pedobacter ginsengisoli</name>
    <dbReference type="NCBI Taxonomy" id="363852"/>
    <lineage>
        <taxon>Bacteria</taxon>
        <taxon>Pseudomonadati</taxon>
        <taxon>Bacteroidota</taxon>
        <taxon>Sphingobacteriia</taxon>
        <taxon>Sphingobacteriales</taxon>
        <taxon>Sphingobacteriaceae</taxon>
        <taxon>Pedobacter</taxon>
    </lineage>
</organism>
<feature type="domain" description="ZU5" evidence="1">
    <location>
        <begin position="48"/>
        <end position="174"/>
    </location>
</feature>
<dbReference type="Proteomes" id="UP000223749">
    <property type="component" value="Chromosome"/>
</dbReference>
<evidence type="ECO:0000259" key="1">
    <source>
        <dbReference type="PROSITE" id="PS51145"/>
    </source>
</evidence>
<dbReference type="KEGG" id="pgs:CPT03_12070"/>